<keyword evidence="4" id="KW-1185">Reference proteome</keyword>
<dbReference type="Proteomes" id="UP000030747">
    <property type="component" value="Unassembled WGS sequence"/>
</dbReference>
<accession>U6L1R6</accession>
<feature type="region of interest" description="Disordered" evidence="2">
    <location>
        <begin position="345"/>
        <end position="384"/>
    </location>
</feature>
<dbReference type="VEuPathDB" id="ToxoDB:ETH2_1338900"/>
<keyword evidence="1" id="KW-0175">Coiled coil</keyword>
<evidence type="ECO:0000313" key="3">
    <source>
        <dbReference type="EMBL" id="CDJ44121.1"/>
    </source>
</evidence>
<feature type="region of interest" description="Disordered" evidence="2">
    <location>
        <begin position="1"/>
        <end position="97"/>
    </location>
</feature>
<feature type="coiled-coil region" evidence="1">
    <location>
        <begin position="142"/>
        <end position="174"/>
    </location>
</feature>
<dbReference type="EMBL" id="HG676543">
    <property type="protein sequence ID" value="CDJ44121.1"/>
    <property type="molecule type" value="Genomic_DNA"/>
</dbReference>
<dbReference type="OrthoDB" id="10690791at2759"/>
<feature type="compositionally biased region" description="Gly residues" evidence="2">
    <location>
        <begin position="354"/>
        <end position="366"/>
    </location>
</feature>
<name>U6L1R6_EIMTE</name>
<evidence type="ECO:0000313" key="4">
    <source>
        <dbReference type="Proteomes" id="UP000030747"/>
    </source>
</evidence>
<reference evidence="3" key="2">
    <citation type="submission" date="2013-10" db="EMBL/GenBank/DDBJ databases">
        <authorList>
            <person name="Aslett M."/>
        </authorList>
    </citation>
    <scope>NUCLEOTIDE SEQUENCE [LARGE SCALE GENOMIC DNA]</scope>
    <source>
        <strain evidence="3">Houghton</strain>
    </source>
</reference>
<feature type="compositionally biased region" description="Low complexity" evidence="2">
    <location>
        <begin position="20"/>
        <end position="30"/>
    </location>
</feature>
<gene>
    <name evidence="3" type="ORF">ETH_00032605</name>
</gene>
<dbReference type="AlphaFoldDB" id="U6L1R6"/>
<protein>
    <submittedName>
        <fullName evidence="3">Uncharacterized protein</fullName>
    </submittedName>
</protein>
<evidence type="ECO:0000256" key="1">
    <source>
        <dbReference type="SAM" id="Coils"/>
    </source>
</evidence>
<feature type="compositionally biased region" description="Low complexity" evidence="2">
    <location>
        <begin position="70"/>
        <end position="92"/>
    </location>
</feature>
<dbReference type="VEuPathDB" id="ToxoDB:ETH_00032605"/>
<evidence type="ECO:0000256" key="2">
    <source>
        <dbReference type="SAM" id="MobiDB-lite"/>
    </source>
</evidence>
<feature type="region of interest" description="Disordered" evidence="2">
    <location>
        <begin position="238"/>
        <end position="258"/>
    </location>
</feature>
<organism evidence="3 4">
    <name type="scientific">Eimeria tenella</name>
    <name type="common">Coccidian parasite</name>
    <dbReference type="NCBI Taxonomy" id="5802"/>
    <lineage>
        <taxon>Eukaryota</taxon>
        <taxon>Sar</taxon>
        <taxon>Alveolata</taxon>
        <taxon>Apicomplexa</taxon>
        <taxon>Conoidasida</taxon>
        <taxon>Coccidia</taxon>
        <taxon>Eucoccidiorida</taxon>
        <taxon>Eimeriorina</taxon>
        <taxon>Eimeriidae</taxon>
        <taxon>Eimeria</taxon>
    </lineage>
</organism>
<dbReference type="RefSeq" id="XP_013234870.1">
    <property type="nucleotide sequence ID" value="XM_013379416.1"/>
</dbReference>
<reference evidence="3" key="1">
    <citation type="submission" date="2013-10" db="EMBL/GenBank/DDBJ databases">
        <title>Genomic analysis of the causative agents of coccidiosis in chickens.</title>
        <authorList>
            <person name="Reid A.J."/>
            <person name="Blake D."/>
            <person name="Billington K."/>
            <person name="Browne H."/>
            <person name="Dunn M."/>
            <person name="Hung S."/>
            <person name="Kawahara F."/>
            <person name="Miranda-Saavedra D."/>
            <person name="Mourier T."/>
            <person name="Nagra H."/>
            <person name="Otto T.D."/>
            <person name="Rawlings N."/>
            <person name="Sanchez A."/>
            <person name="Sanders M."/>
            <person name="Subramaniam C."/>
            <person name="Tay Y."/>
            <person name="Dear P."/>
            <person name="Doerig C."/>
            <person name="Gruber A."/>
            <person name="Parkinson J."/>
            <person name="Shirley M."/>
            <person name="Wan K.L."/>
            <person name="Berriman M."/>
            <person name="Tomley F."/>
            <person name="Pain A."/>
        </authorList>
    </citation>
    <scope>NUCLEOTIDE SEQUENCE [LARGE SCALE GENOMIC DNA]</scope>
    <source>
        <strain evidence="3">Houghton</strain>
    </source>
</reference>
<sequence length="426" mass="45444">MGKKESYRRGAVATAASHKLPPLQQQQNRPPADELGLSADSCSSGLQHQVPDAELQHQQKVSTGLHEEAQQQQQPEQQQQQQQQHSRQQQQQTATTERTCEDAALSLLKATFELHRAGPHTQGLLLPQAGADVPLLHLLRLQEAILRELVHLRQQQQQQEQQHQEQQRQLQQEQPQVKIPFAGHSRHSSIKSLFSLPATFCRGSGSKEELPAAAAKAAAPSHVVATSTTSSLHAASLQRSSSCSSNGRSNSSRNSSSCSKGCNDAITSAFFESPLPEVVLIGDTLAVSRRAHRDSQRLAALLDCKGVPYLFIDTNAAAAQALGTHDLLLLDRLRQQQRLLTLEAAGGPPSEAAGPGGPWGKPGGPSRGRRKASKRASAAAATSAAAGPVPPQLLIDGAPLGTAAEVLELEEEGFLGGQLFVLGAST</sequence>
<dbReference type="GeneID" id="25255587"/>
<feature type="compositionally biased region" description="Low complexity" evidence="2">
    <location>
        <begin position="375"/>
        <end position="384"/>
    </location>
</feature>
<proteinExistence type="predicted"/>